<feature type="transmembrane region" description="Helical" evidence="12">
    <location>
        <begin position="496"/>
        <end position="513"/>
    </location>
</feature>
<feature type="transmembrane region" description="Helical" evidence="12">
    <location>
        <begin position="389"/>
        <end position="422"/>
    </location>
</feature>
<evidence type="ECO:0000256" key="12">
    <source>
        <dbReference type="SAM" id="Phobius"/>
    </source>
</evidence>
<keyword evidence="8 12" id="KW-1133">Transmembrane helix</keyword>
<feature type="transmembrane region" description="Helical" evidence="12">
    <location>
        <begin position="239"/>
        <end position="257"/>
    </location>
</feature>
<keyword evidence="4" id="KW-1003">Cell membrane</keyword>
<feature type="domain" description="Arabinosyltransferas concanavalin like" evidence="15">
    <location>
        <begin position="51"/>
        <end position="190"/>
    </location>
</feature>
<evidence type="ECO:0000256" key="5">
    <source>
        <dbReference type="ARBA" id="ARBA00022676"/>
    </source>
</evidence>
<keyword evidence="17" id="KW-1185">Reference proteome</keyword>
<evidence type="ECO:0000256" key="11">
    <source>
        <dbReference type="SAM" id="MobiDB-lite"/>
    </source>
</evidence>
<evidence type="ECO:0000256" key="1">
    <source>
        <dbReference type="ARBA" id="ARBA00003001"/>
    </source>
</evidence>
<proteinExistence type="inferred from homology"/>
<feature type="transmembrane region" description="Helical" evidence="12">
    <location>
        <begin position="23"/>
        <end position="44"/>
    </location>
</feature>
<dbReference type="AlphaFoldDB" id="A0A5Q3Q177"/>
<dbReference type="KEGG" id="sace:GIY23_00700"/>
<evidence type="ECO:0000256" key="7">
    <source>
        <dbReference type="ARBA" id="ARBA00022692"/>
    </source>
</evidence>
<comment type="function">
    <text evidence="1">Arabinosyl transferase responsible for the polymerization of arabinose into the arabinan of arabinogalactan.</text>
</comment>
<organism evidence="16 17">
    <name type="scientific">Allosaccharopolyspora coralli</name>
    <dbReference type="NCBI Taxonomy" id="2665642"/>
    <lineage>
        <taxon>Bacteria</taxon>
        <taxon>Bacillati</taxon>
        <taxon>Actinomycetota</taxon>
        <taxon>Actinomycetes</taxon>
        <taxon>Pseudonocardiales</taxon>
        <taxon>Pseudonocardiaceae</taxon>
        <taxon>Allosaccharopolyspora</taxon>
    </lineage>
</organism>
<keyword evidence="6 16" id="KW-0808">Transferase</keyword>
<keyword evidence="5" id="KW-0328">Glycosyltransferase</keyword>
<feature type="transmembrane region" description="Helical" evidence="12">
    <location>
        <begin position="341"/>
        <end position="359"/>
    </location>
</feature>
<evidence type="ECO:0000256" key="10">
    <source>
        <dbReference type="ARBA" id="ARBA00023316"/>
    </source>
</evidence>
<keyword evidence="10" id="KW-0961">Cell wall biogenesis/degradation</keyword>
<name>A0A5Q3Q177_9PSEU</name>
<dbReference type="RefSeq" id="WP_154074890.1">
    <property type="nucleotide sequence ID" value="NZ_CP045929.1"/>
</dbReference>
<feature type="transmembrane region" description="Helical" evidence="12">
    <location>
        <begin position="579"/>
        <end position="602"/>
    </location>
</feature>
<protein>
    <submittedName>
        <fullName evidence="16">Arabinosyltransferase</fullName>
    </submittedName>
</protein>
<evidence type="ECO:0000256" key="6">
    <source>
        <dbReference type="ARBA" id="ARBA00022679"/>
    </source>
</evidence>
<evidence type="ECO:0000256" key="2">
    <source>
        <dbReference type="ARBA" id="ARBA00004651"/>
    </source>
</evidence>
<feature type="region of interest" description="Disordered" evidence="11">
    <location>
        <begin position="992"/>
        <end position="1039"/>
    </location>
</feature>
<dbReference type="EMBL" id="CP045929">
    <property type="protein sequence ID" value="QGK68281.1"/>
    <property type="molecule type" value="Genomic_DNA"/>
</dbReference>
<dbReference type="InterPro" id="IPR042486">
    <property type="entry name" value="Arabino_trans_C_2"/>
</dbReference>
<evidence type="ECO:0000313" key="17">
    <source>
        <dbReference type="Proteomes" id="UP000371041"/>
    </source>
</evidence>
<feature type="transmembrane region" description="Helical" evidence="12">
    <location>
        <begin position="550"/>
        <end position="567"/>
    </location>
</feature>
<dbReference type="GO" id="GO:0005886">
    <property type="term" value="C:plasma membrane"/>
    <property type="evidence" value="ECO:0007669"/>
    <property type="project" value="UniProtKB-SubCell"/>
</dbReference>
<dbReference type="GO" id="GO:0071766">
    <property type="term" value="P:Actinobacterium-type cell wall biogenesis"/>
    <property type="evidence" value="ECO:0007669"/>
    <property type="project" value="InterPro"/>
</dbReference>
<feature type="domain" description="Arabinofuranosyltransferase central" evidence="13">
    <location>
        <begin position="194"/>
        <end position="607"/>
    </location>
</feature>
<dbReference type="GO" id="GO:0052636">
    <property type="term" value="F:arabinosyltransferase activity"/>
    <property type="evidence" value="ECO:0007669"/>
    <property type="project" value="InterPro"/>
</dbReference>
<feature type="transmembrane region" description="Helical" evidence="12">
    <location>
        <begin position="308"/>
        <end position="329"/>
    </location>
</feature>
<dbReference type="InterPro" id="IPR027451">
    <property type="entry name" value="EmbABC_dom1"/>
</dbReference>
<keyword evidence="7 12" id="KW-0812">Transmembrane</keyword>
<evidence type="ECO:0000259" key="15">
    <source>
        <dbReference type="Pfam" id="PF17689"/>
    </source>
</evidence>
<feature type="region of interest" description="Disordered" evidence="11">
    <location>
        <begin position="747"/>
        <end position="770"/>
    </location>
</feature>
<feature type="transmembrane region" description="Helical" evidence="12">
    <location>
        <begin position="434"/>
        <end position="452"/>
    </location>
</feature>
<comment type="subcellular location">
    <subcellularLocation>
        <location evidence="2">Cell membrane</location>
        <topology evidence="2">Multi-pass membrane protein</topology>
    </subcellularLocation>
</comment>
<reference evidence="17" key="1">
    <citation type="submission" date="2019-11" db="EMBL/GenBank/DDBJ databases">
        <title>The complete genome sequence of Saccharopolyspora sp. E2A.</title>
        <authorList>
            <person name="Zhang G."/>
        </authorList>
    </citation>
    <scope>NUCLEOTIDE SEQUENCE [LARGE SCALE GENOMIC DNA]</scope>
    <source>
        <strain evidence="17">E2A</strain>
    </source>
</reference>
<dbReference type="Pfam" id="PF17689">
    <property type="entry name" value="Arabino_trans_N"/>
    <property type="match status" value="1"/>
</dbReference>
<evidence type="ECO:0000256" key="9">
    <source>
        <dbReference type="ARBA" id="ARBA00023136"/>
    </source>
</evidence>
<feature type="transmembrane region" description="Helical" evidence="12">
    <location>
        <begin position="669"/>
        <end position="689"/>
    </location>
</feature>
<dbReference type="Pfam" id="PF04602">
    <property type="entry name" value="Arabinose_trans"/>
    <property type="match status" value="1"/>
</dbReference>
<feature type="transmembrane region" description="Helical" evidence="12">
    <location>
        <begin position="525"/>
        <end position="544"/>
    </location>
</feature>
<feature type="compositionally biased region" description="Acidic residues" evidence="11">
    <location>
        <begin position="1014"/>
        <end position="1026"/>
    </location>
</feature>
<dbReference type="InterPro" id="IPR032731">
    <property type="entry name" value="Arabino_trans_C"/>
</dbReference>
<evidence type="ECO:0000256" key="3">
    <source>
        <dbReference type="ARBA" id="ARBA00008195"/>
    </source>
</evidence>
<evidence type="ECO:0000259" key="14">
    <source>
        <dbReference type="Pfam" id="PF14896"/>
    </source>
</evidence>
<dbReference type="Pfam" id="PF14896">
    <property type="entry name" value="Arabino_trans_C"/>
    <property type="match status" value="1"/>
</dbReference>
<dbReference type="Gene3D" id="2.60.120.610">
    <property type="entry name" value="arabinofuranosyltransferase like domain"/>
    <property type="match status" value="1"/>
</dbReference>
<dbReference type="Gene3D" id="2.60.120.940">
    <property type="entry name" value="EmbC, C-terminal domain, subdomain 2"/>
    <property type="match status" value="1"/>
</dbReference>
<sequence length="1039" mass="112181">MGEDSSTPGDHSESRRRAHRENWWIAGLAVLTLVLAGLVTVAPVRAEDPIVTWPKAGQEPVSTVMPLSPWRPLEFDATVPCSTLRAVDARGGGTALSTQPNGGPGLGISAQGGTARFWVSGQDVLVEPVRAGNCSYQVIADADGVRVLRDGSLQVSMPEMLPPQVAELATDAEGLPEAAGLAVELHTDNRYAHSPTPLKIALLAAHLLALGALLFVAWRRWRGSQSIRGLRRPRFGVPDALVVLISLAWVFLGPANMDDGWYLQMARNASESGYVGNFVYMFNVTENPFVLSQYLLQFWGELGGWSLWWMRLVPVGCALVTWALLRVLLASILGRSGGPWSVPWALLVAHLVWFLPYGLTLRPEPVIVMCAAATLVFTEAAFLRKSVGALAIAVVFAALAMTVSPSGIVAAAPLVLSLLWLVPWMRRQGWSARIAASALAAAAATVVVPVGFADATLADVVEATRVHRWYYLSFPWYEEFGHYQTLLNTAGWARRLPVLLTLAILVIVAIASGRDRMGRDPIRRLVVISAITTAIALALIALTPTKWVNHFHAVAAAPTVLLAAALLRSPLPRRAGPVITTVAVLLLVGAASLSFDGANWWIPFTDAGQRFGNHLDPDPATNNLAPHFGDLYLRNPLLWIGVAVLAWLWARWRRSSGKPAAINPDRAVIVAASIGSVLLMVALFVWAPIGQHPGWTVARGGVQTMFGDGCGIADDVSVQVPTAQQLGPPDRPPQRVGDFANERPVPVNTEPWGTSAPIWHDEQPDGTTTGTGSLTTGWYPLPAEGSHVTLPIAGAINGQEVRMEFARATPGGPEPEDSVVMGGDIRRPHDEWQQLAVPIPQPRPDLVRVVATDRITGVNTWFAVAEPKVTEARPISELTDGKVVFANHIAAGLWPCVNQVSIRHGLTDTPSIRMTTDEWLPPEWPDNISNLTWGGAWMQTSRAWVQTKLAAELAPGGPPRLPWGQVFAVRYLHPVDQYDLRVDHEVRSGLTGFPTLADNDYPVIERNPGYENNPPEEEAEGLESEADSGGSEPTPNSPG</sequence>
<dbReference type="InterPro" id="IPR007680">
    <property type="entry name" value="Arabino_trans_central"/>
</dbReference>
<evidence type="ECO:0000256" key="4">
    <source>
        <dbReference type="ARBA" id="ARBA00022475"/>
    </source>
</evidence>
<feature type="transmembrane region" description="Helical" evidence="12">
    <location>
        <begin position="200"/>
        <end position="218"/>
    </location>
</feature>
<dbReference type="Proteomes" id="UP000371041">
    <property type="component" value="Chromosome"/>
</dbReference>
<dbReference type="InterPro" id="IPR040920">
    <property type="entry name" value="Arabino_trans_N"/>
</dbReference>
<gene>
    <name evidence="16" type="ORF">GIY23_00700</name>
</gene>
<feature type="transmembrane region" description="Helical" evidence="12">
    <location>
        <begin position="631"/>
        <end position="649"/>
    </location>
</feature>
<evidence type="ECO:0000256" key="8">
    <source>
        <dbReference type="ARBA" id="ARBA00022989"/>
    </source>
</evidence>
<comment type="similarity">
    <text evidence="3">Belongs to the emb family.</text>
</comment>
<feature type="domain" description="Arabinosyltransferase C-terminal" evidence="14">
    <location>
        <begin position="768"/>
        <end position="990"/>
    </location>
</feature>
<keyword evidence="9 12" id="KW-0472">Membrane</keyword>
<accession>A0A5Q3Q177</accession>
<evidence type="ECO:0000259" key="13">
    <source>
        <dbReference type="Pfam" id="PF04602"/>
    </source>
</evidence>
<dbReference type="GO" id="GO:0071555">
    <property type="term" value="P:cell wall organization"/>
    <property type="evidence" value="ECO:0007669"/>
    <property type="project" value="UniProtKB-KW"/>
</dbReference>
<evidence type="ECO:0000313" key="16">
    <source>
        <dbReference type="EMBL" id="QGK68281.1"/>
    </source>
</evidence>